<reference evidence="1" key="1">
    <citation type="submission" date="2020-04" db="EMBL/GenBank/DDBJ databases">
        <authorList>
            <person name="Hogendoorn C."/>
        </authorList>
    </citation>
    <scope>NUCLEOTIDE SEQUENCE</scope>
    <source>
        <strain evidence="1">FAVT5</strain>
    </source>
</reference>
<evidence type="ECO:0000313" key="2">
    <source>
        <dbReference type="Proteomes" id="UP000501793"/>
    </source>
</evidence>
<keyword evidence="2" id="KW-1185">Reference proteome</keyword>
<gene>
    <name evidence="1" type="ORF">FAVT5_0809</name>
</gene>
<organism evidence="1 2">
    <name type="scientific">Kyrpidia spormannii</name>
    <dbReference type="NCBI Taxonomy" id="2055160"/>
    <lineage>
        <taxon>Bacteria</taxon>
        <taxon>Bacillati</taxon>
        <taxon>Bacillota</taxon>
        <taxon>Bacilli</taxon>
        <taxon>Bacillales</taxon>
        <taxon>Alicyclobacillaceae</taxon>
        <taxon>Kyrpidia</taxon>
    </lineage>
</organism>
<dbReference type="EMBL" id="LR792684">
    <property type="protein sequence ID" value="CAB3390317.1"/>
    <property type="molecule type" value="Genomic_DNA"/>
</dbReference>
<accession>A0ACA8Z7B8</accession>
<name>A0ACA8Z7B8_9BACL</name>
<proteinExistence type="predicted"/>
<evidence type="ECO:0000313" key="1">
    <source>
        <dbReference type="EMBL" id="CAB3390317.1"/>
    </source>
</evidence>
<protein>
    <submittedName>
        <fullName evidence="1">Uncharacterized protein</fullName>
    </submittedName>
</protein>
<sequence>MESKYIHHSKVSRGKPVKIAVWAAKWRRNLSQIIGLPRKKREGGAPDAASSLYRPETA</sequence>
<dbReference type="Proteomes" id="UP000501793">
    <property type="component" value="Chromosome"/>
</dbReference>